<dbReference type="GeneID" id="106151460"/>
<comment type="similarity">
    <text evidence="1">Belongs to the cytochrome P450 family.</text>
</comment>
<dbReference type="OrthoDB" id="1470350at2759"/>
<evidence type="ECO:0000313" key="4">
    <source>
        <dbReference type="RefSeq" id="XP_013380187.1"/>
    </source>
</evidence>
<protein>
    <submittedName>
        <fullName evidence="4">Cytochrome P450 20A1 isoform X2</fullName>
    </submittedName>
</protein>
<dbReference type="InterPro" id="IPR001128">
    <property type="entry name" value="Cyt_P450"/>
</dbReference>
<dbReference type="GO" id="GO:0004497">
    <property type="term" value="F:monooxygenase activity"/>
    <property type="evidence" value="ECO:0007669"/>
    <property type="project" value="InterPro"/>
</dbReference>
<feature type="compositionally biased region" description="Polar residues" evidence="2">
    <location>
        <begin position="1"/>
        <end position="10"/>
    </location>
</feature>
<dbReference type="PANTHER" id="PTHR24280:SF4">
    <property type="entry name" value="CYTOCHROME P450 20A1"/>
    <property type="match status" value="1"/>
</dbReference>
<evidence type="ECO:0000313" key="3">
    <source>
        <dbReference type="Proteomes" id="UP000085678"/>
    </source>
</evidence>
<feature type="region of interest" description="Disordered" evidence="2">
    <location>
        <begin position="1"/>
        <end position="27"/>
    </location>
</feature>
<organism evidence="3 4">
    <name type="scientific">Lingula anatina</name>
    <name type="common">Brachiopod</name>
    <name type="synonym">Lingula unguis</name>
    <dbReference type="NCBI Taxonomy" id="7574"/>
    <lineage>
        <taxon>Eukaryota</taxon>
        <taxon>Metazoa</taxon>
        <taxon>Spiralia</taxon>
        <taxon>Lophotrochozoa</taxon>
        <taxon>Brachiopoda</taxon>
        <taxon>Linguliformea</taxon>
        <taxon>Lingulata</taxon>
        <taxon>Lingulida</taxon>
        <taxon>Linguloidea</taxon>
        <taxon>Lingulidae</taxon>
        <taxon>Lingula</taxon>
    </lineage>
</organism>
<evidence type="ECO:0000256" key="2">
    <source>
        <dbReference type="SAM" id="MobiDB-lite"/>
    </source>
</evidence>
<dbReference type="Proteomes" id="UP000085678">
    <property type="component" value="Unplaced"/>
</dbReference>
<reference evidence="4" key="1">
    <citation type="submission" date="2025-08" db="UniProtKB">
        <authorList>
            <consortium name="RefSeq"/>
        </authorList>
    </citation>
    <scope>IDENTIFICATION</scope>
    <source>
        <tissue evidence="4">Gonads</tissue>
    </source>
</reference>
<dbReference type="SUPFAM" id="SSF48264">
    <property type="entry name" value="Cytochrome P450"/>
    <property type="match status" value="1"/>
</dbReference>
<gene>
    <name evidence="4" type="primary">LOC106151460</name>
</gene>
<sequence length="283" mass="32173">MSRQTSTVQGSEKIPGLKPKHPKQGNLDDVKAHRSMQEFLVWLHQEFGPVAKFWYGEQFVVSVASPELLKQHGNLFDRPDLFLKSAEAILEPQSVQFTNGEEGRRRRRIYDKCYSHAIVMDFLPTVQQHCEELIERWAGYPPGQHIDCSEEGQEIIVKIAAENAIGADFFQDEQHLKELVRALKTADKDLTDRLLDSQRGSSVEFENAKKYIFSAVKTAVDRRKSGIRPPSGGQVLDAMLENNLPVHVILSDLVTMIFGGMITPLNSEFEFMMKEIKMVNKKS</sequence>
<dbReference type="Gene3D" id="1.10.630.10">
    <property type="entry name" value="Cytochrome P450"/>
    <property type="match status" value="1"/>
</dbReference>
<dbReference type="GO" id="GO:0005506">
    <property type="term" value="F:iron ion binding"/>
    <property type="evidence" value="ECO:0007669"/>
    <property type="project" value="InterPro"/>
</dbReference>
<dbReference type="PANTHER" id="PTHR24280">
    <property type="entry name" value="CYTOCHROME P450 20A1"/>
    <property type="match status" value="1"/>
</dbReference>
<dbReference type="AlphaFoldDB" id="A0A1S3H2L7"/>
<dbReference type="GO" id="GO:0020037">
    <property type="term" value="F:heme binding"/>
    <property type="evidence" value="ECO:0007669"/>
    <property type="project" value="InterPro"/>
</dbReference>
<name>A0A1S3H2L7_LINAN</name>
<dbReference type="GO" id="GO:0016705">
    <property type="term" value="F:oxidoreductase activity, acting on paired donors, with incorporation or reduction of molecular oxygen"/>
    <property type="evidence" value="ECO:0007669"/>
    <property type="project" value="InterPro"/>
</dbReference>
<dbReference type="GO" id="GO:0016020">
    <property type="term" value="C:membrane"/>
    <property type="evidence" value="ECO:0007669"/>
    <property type="project" value="TreeGrafter"/>
</dbReference>
<evidence type="ECO:0000256" key="1">
    <source>
        <dbReference type="ARBA" id="ARBA00010617"/>
    </source>
</evidence>
<dbReference type="InterPro" id="IPR052666">
    <property type="entry name" value="CYP450_20A1-like"/>
</dbReference>
<dbReference type="RefSeq" id="XP_013380187.1">
    <property type="nucleotide sequence ID" value="XM_013524733.2"/>
</dbReference>
<dbReference type="InterPro" id="IPR036396">
    <property type="entry name" value="Cyt_P450_sf"/>
</dbReference>
<dbReference type="Pfam" id="PF00067">
    <property type="entry name" value="p450"/>
    <property type="match status" value="1"/>
</dbReference>
<keyword evidence="3" id="KW-1185">Reference proteome</keyword>
<proteinExistence type="inferred from homology"/>
<accession>A0A1S3H2L7</accession>